<dbReference type="GO" id="GO:0016651">
    <property type="term" value="F:oxidoreductase activity, acting on NAD(P)H"/>
    <property type="evidence" value="ECO:0007669"/>
    <property type="project" value="UniProtKB-ARBA"/>
</dbReference>
<dbReference type="GO" id="GO:0010181">
    <property type="term" value="F:FMN binding"/>
    <property type="evidence" value="ECO:0007669"/>
    <property type="project" value="UniProtKB-UniRule"/>
</dbReference>
<dbReference type="Pfam" id="PF00258">
    <property type="entry name" value="Flavodoxin_1"/>
    <property type="match status" value="1"/>
</dbReference>
<evidence type="ECO:0000256" key="4">
    <source>
        <dbReference type="ARBA" id="ARBA00022630"/>
    </source>
</evidence>
<comment type="cofactor">
    <cofactor evidence="1 7">
        <name>FMN</name>
        <dbReference type="ChEBI" id="CHEBI:58210"/>
    </cofactor>
</comment>
<evidence type="ECO:0000256" key="2">
    <source>
        <dbReference type="ARBA" id="ARBA00005267"/>
    </source>
</evidence>
<evidence type="ECO:0000313" key="10">
    <source>
        <dbReference type="Proteomes" id="UP000515480"/>
    </source>
</evidence>
<proteinExistence type="inferred from homology"/>
<keyword evidence="4 7" id="KW-0285">Flavoprotein</keyword>
<dbReference type="InterPro" id="IPR001226">
    <property type="entry name" value="Flavodoxin_CS"/>
</dbReference>
<protein>
    <recommendedName>
        <fullName evidence="7">Flavodoxin</fullName>
    </recommendedName>
</protein>
<dbReference type="PROSITE" id="PS00201">
    <property type="entry name" value="FLAVODOXIN"/>
    <property type="match status" value="1"/>
</dbReference>
<evidence type="ECO:0000256" key="7">
    <source>
        <dbReference type="RuleBase" id="RU367037"/>
    </source>
</evidence>
<dbReference type="NCBIfam" id="TIGR01753">
    <property type="entry name" value="flav_short"/>
    <property type="match status" value="1"/>
</dbReference>
<name>A0A7G7VKK7_9FIRM</name>
<evidence type="ECO:0000256" key="5">
    <source>
        <dbReference type="ARBA" id="ARBA00022643"/>
    </source>
</evidence>
<feature type="domain" description="Flavodoxin-like" evidence="8">
    <location>
        <begin position="4"/>
        <end position="141"/>
    </location>
</feature>
<dbReference type="Proteomes" id="UP000515480">
    <property type="component" value="Chromosome"/>
</dbReference>
<dbReference type="GO" id="GO:0009055">
    <property type="term" value="F:electron transfer activity"/>
    <property type="evidence" value="ECO:0007669"/>
    <property type="project" value="UniProtKB-UniRule"/>
</dbReference>
<dbReference type="KEGG" id="stim:H1B31_01425"/>
<gene>
    <name evidence="9" type="ORF">H1B31_01425</name>
</gene>
<organism evidence="9 10">
    <name type="scientific">Selenomonas timonae</name>
    <dbReference type="NCBI Taxonomy" id="2754044"/>
    <lineage>
        <taxon>Bacteria</taxon>
        <taxon>Bacillati</taxon>
        <taxon>Bacillota</taxon>
        <taxon>Negativicutes</taxon>
        <taxon>Selenomonadales</taxon>
        <taxon>Selenomonadaceae</taxon>
        <taxon>Selenomonas</taxon>
    </lineage>
</organism>
<dbReference type="InterPro" id="IPR010087">
    <property type="entry name" value="Flav_short"/>
</dbReference>
<evidence type="ECO:0000256" key="1">
    <source>
        <dbReference type="ARBA" id="ARBA00001917"/>
    </source>
</evidence>
<evidence type="ECO:0000259" key="8">
    <source>
        <dbReference type="PROSITE" id="PS50902"/>
    </source>
</evidence>
<dbReference type="PROSITE" id="PS50902">
    <property type="entry name" value="FLAVODOXIN_LIKE"/>
    <property type="match status" value="1"/>
</dbReference>
<comment type="similarity">
    <text evidence="2 7">Belongs to the flavodoxin family.</text>
</comment>
<dbReference type="InterPro" id="IPR008254">
    <property type="entry name" value="Flavodoxin/NO_synth"/>
</dbReference>
<evidence type="ECO:0000313" key="9">
    <source>
        <dbReference type="EMBL" id="QNH54650.1"/>
    </source>
</evidence>
<dbReference type="SUPFAM" id="SSF52218">
    <property type="entry name" value="Flavoproteins"/>
    <property type="match status" value="1"/>
</dbReference>
<dbReference type="AlphaFoldDB" id="A0A7G7VKK7"/>
<keyword evidence="3 7" id="KW-0813">Transport</keyword>
<dbReference type="PANTHER" id="PTHR43717">
    <property type="entry name" value="ANAEROBIC NITRIC OXIDE REDUCTASE FLAVORUBREDOXIN"/>
    <property type="match status" value="1"/>
</dbReference>
<reference evidence="9 10" key="1">
    <citation type="submission" date="2020-07" db="EMBL/GenBank/DDBJ databases">
        <title>Complete genome and description of Selenomonas timonensis sp. nov., a new bacterium isolated from a gingivitis subject.</title>
        <authorList>
            <person name="Antezack A."/>
        </authorList>
    </citation>
    <scope>NUCLEOTIDE SEQUENCE [LARGE SCALE GENOMIC DNA]</scope>
    <source>
        <strain evidence="9 10">Marseille-Q3039</strain>
    </source>
</reference>
<dbReference type="RefSeq" id="WP_009657010.1">
    <property type="nucleotide sequence ID" value="NZ_CP060204.1"/>
</dbReference>
<keyword evidence="6 7" id="KW-0249">Electron transport</keyword>
<keyword evidence="10" id="KW-1185">Reference proteome</keyword>
<comment type="function">
    <text evidence="7">Low-potential electron donor to a number of redox enzymes.</text>
</comment>
<dbReference type="PANTHER" id="PTHR43717:SF1">
    <property type="entry name" value="ANAEROBIC NITRIC OXIDE REDUCTASE FLAVORUBREDOXIN"/>
    <property type="match status" value="1"/>
</dbReference>
<sequence>MAKVAVVYWSGTGNTQKMAEAVVEGAQGAGADVELFEVDSFTVDQIDSYDGLALGCPSMGAEELEEGSYEPFFAEAVESGKLSGKPVVLFGSWGWGAGAWMETWSERTKEAGAKLVNTFIVENEPDEEGVQGSKDLGAELVSAL</sequence>
<keyword evidence="5 7" id="KW-0288">FMN</keyword>
<accession>A0A7G7VKK7</accession>
<evidence type="ECO:0000256" key="3">
    <source>
        <dbReference type="ARBA" id="ARBA00022448"/>
    </source>
</evidence>
<evidence type="ECO:0000256" key="6">
    <source>
        <dbReference type="ARBA" id="ARBA00022982"/>
    </source>
</evidence>
<dbReference type="InterPro" id="IPR029039">
    <property type="entry name" value="Flavoprotein-like_sf"/>
</dbReference>
<dbReference type="EMBL" id="CP060204">
    <property type="protein sequence ID" value="QNH54650.1"/>
    <property type="molecule type" value="Genomic_DNA"/>
</dbReference>
<dbReference type="Gene3D" id="3.40.50.360">
    <property type="match status" value="1"/>
</dbReference>